<sequence>MLVLLFDVIFFFFSTLSIILARLIVSSVFLVVQVIQLFKVPGEAIQGGLEQLAEIIKVCFEFVFDIVKEIIASIISAIFEHLKEAAKESAAEMVSTVFDLMKNTRTSLDDLLNDLPEIAEGFSGMIQTVITNLWESYKDVIKYLLENAN</sequence>
<dbReference type="AlphaFoldDB" id="A0AAV5HJ97"/>
<evidence type="ECO:0000313" key="2">
    <source>
        <dbReference type="EMBL" id="GKU85984.1"/>
    </source>
</evidence>
<name>A0AAV5HJ97_9ROSI</name>
<evidence type="ECO:0000256" key="1">
    <source>
        <dbReference type="SAM" id="Phobius"/>
    </source>
</evidence>
<protein>
    <submittedName>
        <fullName evidence="2">Uncharacterized protein</fullName>
    </submittedName>
</protein>
<gene>
    <name evidence="2" type="ORF">SLEP1_g576</name>
</gene>
<feature type="transmembrane region" description="Helical" evidence="1">
    <location>
        <begin position="6"/>
        <end position="32"/>
    </location>
</feature>
<proteinExistence type="predicted"/>
<comment type="caution">
    <text evidence="2">The sequence shown here is derived from an EMBL/GenBank/DDBJ whole genome shotgun (WGS) entry which is preliminary data.</text>
</comment>
<dbReference type="EMBL" id="BPVZ01000001">
    <property type="protein sequence ID" value="GKU85984.1"/>
    <property type="molecule type" value="Genomic_DNA"/>
</dbReference>
<evidence type="ECO:0000313" key="3">
    <source>
        <dbReference type="Proteomes" id="UP001054252"/>
    </source>
</evidence>
<keyword evidence="1" id="KW-1133">Transmembrane helix</keyword>
<accession>A0AAV5HJ97</accession>
<keyword evidence="1" id="KW-0472">Membrane</keyword>
<keyword evidence="1" id="KW-0812">Transmembrane</keyword>
<dbReference type="Proteomes" id="UP001054252">
    <property type="component" value="Unassembled WGS sequence"/>
</dbReference>
<keyword evidence="3" id="KW-1185">Reference proteome</keyword>
<organism evidence="2 3">
    <name type="scientific">Rubroshorea leprosula</name>
    <dbReference type="NCBI Taxonomy" id="152421"/>
    <lineage>
        <taxon>Eukaryota</taxon>
        <taxon>Viridiplantae</taxon>
        <taxon>Streptophyta</taxon>
        <taxon>Embryophyta</taxon>
        <taxon>Tracheophyta</taxon>
        <taxon>Spermatophyta</taxon>
        <taxon>Magnoliopsida</taxon>
        <taxon>eudicotyledons</taxon>
        <taxon>Gunneridae</taxon>
        <taxon>Pentapetalae</taxon>
        <taxon>rosids</taxon>
        <taxon>malvids</taxon>
        <taxon>Malvales</taxon>
        <taxon>Dipterocarpaceae</taxon>
        <taxon>Rubroshorea</taxon>
    </lineage>
</organism>
<reference evidence="2 3" key="1">
    <citation type="journal article" date="2021" name="Commun. Biol.">
        <title>The genome of Shorea leprosula (Dipterocarpaceae) highlights the ecological relevance of drought in aseasonal tropical rainforests.</title>
        <authorList>
            <person name="Ng K.K.S."/>
            <person name="Kobayashi M.J."/>
            <person name="Fawcett J.A."/>
            <person name="Hatakeyama M."/>
            <person name="Paape T."/>
            <person name="Ng C.H."/>
            <person name="Ang C.C."/>
            <person name="Tnah L.H."/>
            <person name="Lee C.T."/>
            <person name="Nishiyama T."/>
            <person name="Sese J."/>
            <person name="O'Brien M.J."/>
            <person name="Copetti D."/>
            <person name="Mohd Noor M.I."/>
            <person name="Ong R.C."/>
            <person name="Putra M."/>
            <person name="Sireger I.Z."/>
            <person name="Indrioko S."/>
            <person name="Kosugi Y."/>
            <person name="Izuno A."/>
            <person name="Isagi Y."/>
            <person name="Lee S.L."/>
            <person name="Shimizu K.K."/>
        </authorList>
    </citation>
    <scope>NUCLEOTIDE SEQUENCE [LARGE SCALE GENOMIC DNA]</scope>
    <source>
        <strain evidence="2">214</strain>
    </source>
</reference>